<accession>A0A964V3A5</accession>
<gene>
    <name evidence="1" type="ORF">EBV32_04900</name>
</gene>
<proteinExistence type="predicted"/>
<organism evidence="1 2">
    <name type="scientific">Candidatus Fonsibacter lacus</name>
    <dbReference type="NCBI Taxonomy" id="2576439"/>
    <lineage>
        <taxon>Bacteria</taxon>
        <taxon>Pseudomonadati</taxon>
        <taxon>Pseudomonadota</taxon>
        <taxon>Alphaproteobacteria</taxon>
        <taxon>Candidatus Pelagibacterales</taxon>
        <taxon>Candidatus Pelagibacterales incertae sedis</taxon>
        <taxon>Candidatus Fonsibacter</taxon>
    </lineage>
</organism>
<sequence>MFNSIVKIDNLVSSSGNPTNIGALNCIGTLNMNGNAITNCPSLGGSITGSNSISVNTSGVNFLTQTNTTKSSVVIYGMSSFSFFLENQNGESAGCGADGGSDNFTIWTAGDGSTICNF</sequence>
<evidence type="ECO:0000313" key="1">
    <source>
        <dbReference type="EMBL" id="NBN88406.1"/>
    </source>
</evidence>
<evidence type="ECO:0000313" key="2">
    <source>
        <dbReference type="Proteomes" id="UP000713222"/>
    </source>
</evidence>
<protein>
    <submittedName>
        <fullName evidence="1">Uncharacterized protein</fullName>
    </submittedName>
</protein>
<dbReference type="AlphaFoldDB" id="A0A964V3A5"/>
<reference evidence="1" key="1">
    <citation type="submission" date="2018-10" db="EMBL/GenBank/DDBJ databases">
        <title>Iterative Subtractive Binning of Freshwater Chronoseries Metagenomes Recovers Nearly Complete Genomes from over Four Hundred Novel Species.</title>
        <authorList>
            <person name="Rodriguez-R L.M."/>
            <person name="Tsementzi D."/>
            <person name="Luo C."/>
            <person name="Konstantinidis K.T."/>
        </authorList>
    </citation>
    <scope>NUCLEOTIDE SEQUENCE</scope>
    <source>
        <strain evidence="1">WB7_6_001</strain>
    </source>
</reference>
<dbReference type="Proteomes" id="UP000713222">
    <property type="component" value="Unassembled WGS sequence"/>
</dbReference>
<name>A0A964V3A5_9PROT</name>
<dbReference type="EMBL" id="RGET01000113">
    <property type="protein sequence ID" value="NBN88406.1"/>
    <property type="molecule type" value="Genomic_DNA"/>
</dbReference>
<comment type="caution">
    <text evidence="1">The sequence shown here is derived from an EMBL/GenBank/DDBJ whole genome shotgun (WGS) entry which is preliminary data.</text>
</comment>